<dbReference type="GO" id="GO:0005737">
    <property type="term" value="C:cytoplasm"/>
    <property type="evidence" value="ECO:0007669"/>
    <property type="project" value="TreeGrafter"/>
</dbReference>
<evidence type="ECO:0000313" key="6">
    <source>
        <dbReference type="Proteomes" id="UP000281468"/>
    </source>
</evidence>
<evidence type="ECO:0000256" key="1">
    <source>
        <dbReference type="ARBA" id="ARBA00005568"/>
    </source>
</evidence>
<dbReference type="PANTHER" id="PTHR30502:SF0">
    <property type="entry name" value="PHOSPHOENOLPYRUVATE CARBOXYLASE FAMILY PROTEIN"/>
    <property type="match status" value="1"/>
</dbReference>
<keyword evidence="2" id="KW-0479">Metal-binding</keyword>
<proteinExistence type="inferred from homology"/>
<dbReference type="VEuPathDB" id="FungiDB:BTJ68_01345"/>
<evidence type="ECO:0000259" key="4">
    <source>
        <dbReference type="Pfam" id="PF03328"/>
    </source>
</evidence>
<evidence type="ECO:0000256" key="3">
    <source>
        <dbReference type="ARBA" id="ARBA00023239"/>
    </source>
</evidence>
<keyword evidence="3" id="KW-0456">Lyase</keyword>
<dbReference type="Gene3D" id="3.20.20.60">
    <property type="entry name" value="Phosphoenolpyruvate-binding domains"/>
    <property type="match status" value="1"/>
</dbReference>
<dbReference type="GO" id="GO:0016832">
    <property type="term" value="F:aldehyde-lyase activity"/>
    <property type="evidence" value="ECO:0007669"/>
    <property type="project" value="TreeGrafter"/>
</dbReference>
<sequence length="285" mass="30535">MKQSAIMALKIENTLKDKMLAGEVAYTLSAKLVRTVELPMMAKTAGFDGILIDMEHSSFDLDTAGQLCIAALYAGITPIVRSPSKDPFFVSRILDGGALGVIVPHIKTVQDAKDVVEAAKFHPVGKRSATSGLPHLQYKHVPAKQANPMCNAATLVIPMIETLEALEIVDEIAAVPGVDSLLIGTNDLTAEMDMPGDYDNDRLDAAYMKVANACKKANIFLGCGGLHSRLDLVEKFCGMGVNWVMAATDAPLLSAAATKRAKEMSELNERVQKRSTKAAKVNGVH</sequence>
<dbReference type="EMBL" id="QWIQ01000031">
    <property type="protein sequence ID" value="RMZ14997.1"/>
    <property type="molecule type" value="Genomic_DNA"/>
</dbReference>
<protein>
    <recommendedName>
        <fullName evidence="4">HpcH/HpaI aldolase/citrate lyase domain-containing protein</fullName>
    </recommendedName>
</protein>
<dbReference type="Proteomes" id="UP000281468">
    <property type="component" value="Unassembled WGS sequence"/>
</dbReference>
<comment type="caution">
    <text evidence="5">The sequence shown here is derived from an EMBL/GenBank/DDBJ whole genome shotgun (WGS) entry which is preliminary data.</text>
</comment>
<organism evidence="5 6">
    <name type="scientific">Hortaea werneckii</name>
    <name type="common">Black yeast</name>
    <name type="synonym">Cladosporium werneckii</name>
    <dbReference type="NCBI Taxonomy" id="91943"/>
    <lineage>
        <taxon>Eukaryota</taxon>
        <taxon>Fungi</taxon>
        <taxon>Dikarya</taxon>
        <taxon>Ascomycota</taxon>
        <taxon>Pezizomycotina</taxon>
        <taxon>Dothideomycetes</taxon>
        <taxon>Dothideomycetidae</taxon>
        <taxon>Mycosphaerellales</taxon>
        <taxon>Teratosphaeriaceae</taxon>
        <taxon>Hortaea</taxon>
    </lineage>
</organism>
<accession>A0A3M7HPA2</accession>
<dbReference type="GO" id="GO:0046872">
    <property type="term" value="F:metal ion binding"/>
    <property type="evidence" value="ECO:0007669"/>
    <property type="project" value="UniProtKB-KW"/>
</dbReference>
<name>A0A3M7HPA2_HORWE</name>
<dbReference type="InterPro" id="IPR005000">
    <property type="entry name" value="Aldolase/citrate-lyase_domain"/>
</dbReference>
<dbReference type="InterPro" id="IPR015813">
    <property type="entry name" value="Pyrv/PenolPyrv_kinase-like_dom"/>
</dbReference>
<dbReference type="InterPro" id="IPR050251">
    <property type="entry name" value="HpcH-HpaI_aldolase"/>
</dbReference>
<gene>
    <name evidence="5" type="ORF">D0862_01845</name>
</gene>
<dbReference type="SUPFAM" id="SSF51621">
    <property type="entry name" value="Phosphoenolpyruvate/pyruvate domain"/>
    <property type="match status" value="1"/>
</dbReference>
<evidence type="ECO:0000313" key="5">
    <source>
        <dbReference type="EMBL" id="RMZ14997.1"/>
    </source>
</evidence>
<dbReference type="InterPro" id="IPR040442">
    <property type="entry name" value="Pyrv_kinase-like_dom_sf"/>
</dbReference>
<reference evidence="5 6" key="1">
    <citation type="journal article" date="2018" name="BMC Genomics">
        <title>Genomic evidence for intraspecific hybridization in a clonal and extremely halotolerant yeast.</title>
        <authorList>
            <person name="Gostincar C."/>
            <person name="Stajich J.E."/>
            <person name="Zupancic J."/>
            <person name="Zalar P."/>
            <person name="Gunde-Cimerman N."/>
        </authorList>
    </citation>
    <scope>NUCLEOTIDE SEQUENCE [LARGE SCALE GENOMIC DNA]</scope>
    <source>
        <strain evidence="5 6">EXF-171</strain>
    </source>
</reference>
<dbReference type="AlphaFoldDB" id="A0A3M7HPA2"/>
<feature type="domain" description="HpcH/HpaI aldolase/citrate lyase" evidence="4">
    <location>
        <begin position="42"/>
        <end position="250"/>
    </location>
</feature>
<dbReference type="PANTHER" id="PTHR30502">
    <property type="entry name" value="2-KETO-3-DEOXY-L-RHAMNONATE ALDOLASE"/>
    <property type="match status" value="1"/>
</dbReference>
<evidence type="ECO:0000256" key="2">
    <source>
        <dbReference type="ARBA" id="ARBA00022723"/>
    </source>
</evidence>
<comment type="similarity">
    <text evidence="1">Belongs to the HpcH/HpaI aldolase family.</text>
</comment>
<dbReference type="Pfam" id="PF03328">
    <property type="entry name" value="HpcH_HpaI"/>
    <property type="match status" value="1"/>
</dbReference>